<dbReference type="EMBL" id="JASMQC010000001">
    <property type="protein sequence ID" value="KAK1948111.1"/>
    <property type="molecule type" value="Genomic_DNA"/>
</dbReference>
<evidence type="ECO:0000313" key="11">
    <source>
        <dbReference type="Proteomes" id="UP001259832"/>
    </source>
</evidence>
<reference evidence="10" key="1">
    <citation type="submission" date="2023-08" db="EMBL/GenBank/DDBJ databases">
        <title>Reference Genome Resource for the Citrus Pathogen Phytophthora citrophthora.</title>
        <authorList>
            <person name="Moller H."/>
            <person name="Coetzee B."/>
            <person name="Rose L.J."/>
            <person name="Van Niekerk J.M."/>
        </authorList>
    </citation>
    <scope>NUCLEOTIDE SEQUENCE</scope>
    <source>
        <strain evidence="10">STE-U-9442</strain>
    </source>
</reference>
<evidence type="ECO:0000256" key="7">
    <source>
        <dbReference type="ARBA" id="ARBA00023316"/>
    </source>
</evidence>
<evidence type="ECO:0000256" key="5">
    <source>
        <dbReference type="ARBA" id="ARBA00023277"/>
    </source>
</evidence>
<name>A0AAD9LTI4_9STRA</name>
<dbReference type="AlphaFoldDB" id="A0AAD9LTI4"/>
<keyword evidence="7" id="KW-0961">Cell wall biogenesis/degradation</keyword>
<comment type="caution">
    <text evidence="10">The sequence shown here is derived from an EMBL/GenBank/DDBJ whole genome shotgun (WGS) entry which is preliminary data.</text>
</comment>
<dbReference type="PANTHER" id="PTHR31983">
    <property type="entry name" value="ENDO-1,3(4)-BETA-GLUCANASE 1"/>
    <property type="match status" value="1"/>
</dbReference>
<keyword evidence="11" id="KW-1185">Reference proteome</keyword>
<dbReference type="PANTHER" id="PTHR31983:SF0">
    <property type="entry name" value="GLUCAN ENDO-1,3-BETA-D-GLUCOSIDASE 2"/>
    <property type="match status" value="1"/>
</dbReference>
<comment type="catalytic activity">
    <reaction evidence="1">
        <text>Hydrolysis of (1-&gt;3)-beta-D-glucosidic linkages in (1-&gt;3)-beta-D-glucans.</text>
        <dbReference type="EC" id="3.2.1.39"/>
    </reaction>
</comment>
<evidence type="ECO:0000259" key="9">
    <source>
        <dbReference type="Pfam" id="PF17652"/>
    </source>
</evidence>
<evidence type="ECO:0000256" key="2">
    <source>
        <dbReference type="ARBA" id="ARBA00010730"/>
    </source>
</evidence>
<evidence type="ECO:0000256" key="4">
    <source>
        <dbReference type="ARBA" id="ARBA00022801"/>
    </source>
</evidence>
<keyword evidence="5" id="KW-0119">Carbohydrate metabolism</keyword>
<dbReference type="Pfam" id="PF17652">
    <property type="entry name" value="Glyco_hydro81C"/>
    <property type="match status" value="1"/>
</dbReference>
<feature type="domain" description="Glycosyl hydrolase family 81 C-terminal" evidence="9">
    <location>
        <begin position="2"/>
        <end position="139"/>
    </location>
</feature>
<sequence length="210" mass="24675">MIEPVLNNTLSPPLMYDTLYRGLISSSIFKTGSIYTEFGNGMYNDHHYHYGYFVTASAMLKHLDPNWSRMPELERVIWTMLRDVVNPSADDTYFPRFRHFSWYLGHSYSHGVTSIDNGKGEESTSEDINFYYGMTLWGWKFSLSTHLSLIGCPEHKYTKEERNEKNECHPMQVASCNTVRKSRNTQRKQRLRTFTRLTIERSSQVEVKIF</sequence>
<evidence type="ECO:0000256" key="3">
    <source>
        <dbReference type="ARBA" id="ARBA00012780"/>
    </source>
</evidence>
<keyword evidence="8" id="KW-0624">Polysaccharide degradation</keyword>
<keyword evidence="6" id="KW-0326">Glycosidase</keyword>
<proteinExistence type="inferred from homology"/>
<accession>A0AAD9LTI4</accession>
<dbReference type="InterPro" id="IPR040720">
    <property type="entry name" value="GH81_C"/>
</dbReference>
<keyword evidence="4" id="KW-0378">Hydrolase</keyword>
<dbReference type="EC" id="3.2.1.39" evidence="3"/>
<organism evidence="10 11">
    <name type="scientific">Phytophthora citrophthora</name>
    <dbReference type="NCBI Taxonomy" id="4793"/>
    <lineage>
        <taxon>Eukaryota</taxon>
        <taxon>Sar</taxon>
        <taxon>Stramenopiles</taxon>
        <taxon>Oomycota</taxon>
        <taxon>Peronosporomycetes</taxon>
        <taxon>Peronosporales</taxon>
        <taxon>Peronosporaceae</taxon>
        <taxon>Phytophthora</taxon>
    </lineage>
</organism>
<gene>
    <name evidence="10" type="ORF">P3T76_000401</name>
</gene>
<evidence type="ECO:0000256" key="8">
    <source>
        <dbReference type="ARBA" id="ARBA00023326"/>
    </source>
</evidence>
<evidence type="ECO:0000256" key="1">
    <source>
        <dbReference type="ARBA" id="ARBA00000382"/>
    </source>
</evidence>
<dbReference type="GO" id="GO:0000272">
    <property type="term" value="P:polysaccharide catabolic process"/>
    <property type="evidence" value="ECO:0007669"/>
    <property type="project" value="UniProtKB-KW"/>
</dbReference>
<dbReference type="InterPro" id="IPR005200">
    <property type="entry name" value="Endo-beta-glucanase"/>
</dbReference>
<dbReference type="PROSITE" id="PS52008">
    <property type="entry name" value="GH81"/>
    <property type="match status" value="1"/>
</dbReference>
<protein>
    <recommendedName>
        <fullName evidence="3">glucan endo-1,3-beta-D-glucosidase</fullName>
        <ecNumber evidence="3">3.2.1.39</ecNumber>
    </recommendedName>
</protein>
<comment type="similarity">
    <text evidence="2">Belongs to the glycosyl hydrolase 81 family.</text>
</comment>
<evidence type="ECO:0000313" key="10">
    <source>
        <dbReference type="EMBL" id="KAK1948111.1"/>
    </source>
</evidence>
<dbReference type="GO" id="GO:0042973">
    <property type="term" value="F:glucan endo-1,3-beta-D-glucosidase activity"/>
    <property type="evidence" value="ECO:0007669"/>
    <property type="project" value="UniProtKB-EC"/>
</dbReference>
<evidence type="ECO:0000256" key="6">
    <source>
        <dbReference type="ARBA" id="ARBA00023295"/>
    </source>
</evidence>
<dbReference type="Proteomes" id="UP001259832">
    <property type="component" value="Unassembled WGS sequence"/>
</dbReference>
<dbReference type="GO" id="GO:0071555">
    <property type="term" value="P:cell wall organization"/>
    <property type="evidence" value="ECO:0007669"/>
    <property type="project" value="UniProtKB-KW"/>
</dbReference>
<dbReference type="GO" id="GO:0052861">
    <property type="term" value="F:endo-1,3(4)-beta-glucanase activity"/>
    <property type="evidence" value="ECO:0007669"/>
    <property type="project" value="InterPro"/>
</dbReference>